<reference evidence="10" key="1">
    <citation type="journal article" date="2021" name="Front. Plant Sci.">
        <title>Chromosome-Scale Genome Assembly for Chinese Sour Jujube and Insights Into Its Genome Evolution and Domestication Signature.</title>
        <authorList>
            <person name="Shen L.-Y."/>
            <person name="Luo H."/>
            <person name="Wang X.-L."/>
            <person name="Wang X.-M."/>
            <person name="Qiu X.-J."/>
            <person name="Liu H."/>
            <person name="Zhou S.-S."/>
            <person name="Jia K.-H."/>
            <person name="Nie S."/>
            <person name="Bao Y.-T."/>
            <person name="Zhang R.-G."/>
            <person name="Yun Q.-Z."/>
            <person name="Chai Y.-H."/>
            <person name="Lu J.-Y."/>
            <person name="Li Y."/>
            <person name="Zhao S.-W."/>
            <person name="Mao J.-F."/>
            <person name="Jia S.-G."/>
            <person name="Mao Y.-M."/>
        </authorList>
    </citation>
    <scope>NUCLEOTIDE SEQUENCE</scope>
    <source>
        <strain evidence="10">AT0</strain>
        <tissue evidence="10">Leaf</tissue>
    </source>
</reference>
<keyword evidence="5 8" id="KW-0472">Membrane</keyword>
<keyword evidence="3 6" id="KW-0812">Transmembrane</keyword>
<sequence>MAKILISSPSFVGAPLPSLSRFGPQNLHSRRLVTTRIRFSLHEVPPIHSIDSAIDFSSIASRVEGLLYTLADAAVAVDSASGGAASTSTDAAAQKNGGWFGFISEAMEFVLKVLKDGLSAVHVPYAYGFAIILLTVIVKVATFPLTKQQVESTLAMQNLQPKIKAIQERYKGNQERIQLETSRLYRQAGVNPLAGLLKYLAGVQNSTCLLELVFRQYVLSVRVSRCSLLVQTGCFPTLATIPVWIGLYQALSNVANEGLLTEGFFWIPSLGGPTTIAARQSGSGISWLLPFVDGRPPLGWHDTAAYLVLPVLLVVSQFVSMEIMKPPQTDDPAQKNTLLVFKFLPLMIGYFSLSVPSGLSIYWVRTKGFTNNILSTAQQVWLRKLGGAKPAVNENASGIITAGRAKRSDSQPVRSGDRFRQLKEEERKKKSKQEVQVSASASDSEDGSDEENKDREAVKRLLEKADYFCSVYVTKPSFLHLTIGDEVLEKAYSSNISKEVPEYRPKRSKRSKRRRATEVAKSRELKFSNHLNVEVRRPEGILSNNCIHGLNAWMVGGDSQLGWVLMVLYESSFHQPVLPQLNRNSRFELEMSCSQQLQRNILETEPCKEKIDKSLSSHVEHELVHAAGCVLADASYKHEEEYLSGTRFSSNHSLT</sequence>
<dbReference type="PANTHER" id="PTHR12428:SF47">
    <property type="entry name" value="INNER MEMBRANE PROTEIN ALBINO3, CHLOROPLASTIC"/>
    <property type="match status" value="1"/>
</dbReference>
<evidence type="ECO:0000256" key="4">
    <source>
        <dbReference type="ARBA" id="ARBA00022989"/>
    </source>
</evidence>
<feature type="region of interest" description="Disordered" evidence="7">
    <location>
        <begin position="399"/>
        <end position="455"/>
    </location>
</feature>
<feature type="transmembrane region" description="Helical" evidence="8">
    <location>
        <begin position="125"/>
        <end position="146"/>
    </location>
</feature>
<feature type="domain" description="Membrane insertase YidC/Oxa/ALB C-terminal" evidence="9">
    <location>
        <begin position="127"/>
        <end position="201"/>
    </location>
</feature>
<accession>A0A978VUI2</accession>
<evidence type="ECO:0000256" key="1">
    <source>
        <dbReference type="ARBA" id="ARBA00004141"/>
    </source>
</evidence>
<comment type="subcellular location">
    <subcellularLocation>
        <location evidence="1 6">Membrane</location>
        <topology evidence="1 6">Multi-pass membrane protein</topology>
    </subcellularLocation>
</comment>
<dbReference type="Proteomes" id="UP000813462">
    <property type="component" value="Unassembled WGS sequence"/>
</dbReference>
<feature type="transmembrane region" description="Helical" evidence="8">
    <location>
        <begin position="304"/>
        <end position="323"/>
    </location>
</feature>
<gene>
    <name evidence="10" type="ORF">FEM48_Zijuj02G0077900</name>
</gene>
<name>A0A978VUI2_ZIZJJ</name>
<dbReference type="AlphaFoldDB" id="A0A978VUI2"/>
<evidence type="ECO:0000256" key="8">
    <source>
        <dbReference type="SAM" id="Phobius"/>
    </source>
</evidence>
<feature type="compositionally biased region" description="Basic residues" evidence="7">
    <location>
        <begin position="506"/>
        <end position="515"/>
    </location>
</feature>
<keyword evidence="4 8" id="KW-1133">Transmembrane helix</keyword>
<protein>
    <recommendedName>
        <fullName evidence="9">Membrane insertase YidC/Oxa/ALB C-terminal domain-containing protein</fullName>
    </recommendedName>
</protein>
<feature type="region of interest" description="Disordered" evidence="7">
    <location>
        <begin position="498"/>
        <end position="517"/>
    </location>
</feature>
<evidence type="ECO:0000256" key="5">
    <source>
        <dbReference type="ARBA" id="ARBA00023136"/>
    </source>
</evidence>
<comment type="caution">
    <text evidence="10">The sequence shown here is derived from an EMBL/GenBank/DDBJ whole genome shotgun (WGS) entry which is preliminary data.</text>
</comment>
<evidence type="ECO:0000313" key="11">
    <source>
        <dbReference type="Proteomes" id="UP000813462"/>
    </source>
</evidence>
<dbReference type="InterPro" id="IPR001708">
    <property type="entry name" value="YidC/ALB3/OXA1/COX18"/>
</dbReference>
<evidence type="ECO:0000256" key="7">
    <source>
        <dbReference type="SAM" id="MobiDB-lite"/>
    </source>
</evidence>
<evidence type="ECO:0000256" key="2">
    <source>
        <dbReference type="ARBA" id="ARBA00010583"/>
    </source>
</evidence>
<organism evidence="10 11">
    <name type="scientific">Ziziphus jujuba var. spinosa</name>
    <dbReference type="NCBI Taxonomy" id="714518"/>
    <lineage>
        <taxon>Eukaryota</taxon>
        <taxon>Viridiplantae</taxon>
        <taxon>Streptophyta</taxon>
        <taxon>Embryophyta</taxon>
        <taxon>Tracheophyta</taxon>
        <taxon>Spermatophyta</taxon>
        <taxon>Magnoliopsida</taxon>
        <taxon>eudicotyledons</taxon>
        <taxon>Gunneridae</taxon>
        <taxon>Pentapetalae</taxon>
        <taxon>rosids</taxon>
        <taxon>fabids</taxon>
        <taxon>Rosales</taxon>
        <taxon>Rhamnaceae</taxon>
        <taxon>Paliureae</taxon>
        <taxon>Ziziphus</taxon>
    </lineage>
</organism>
<dbReference type="GO" id="GO:0032977">
    <property type="term" value="F:membrane insertase activity"/>
    <property type="evidence" value="ECO:0007669"/>
    <property type="project" value="InterPro"/>
</dbReference>
<dbReference type="InterPro" id="IPR028055">
    <property type="entry name" value="YidC/Oxa/ALB_C"/>
</dbReference>
<evidence type="ECO:0000256" key="6">
    <source>
        <dbReference type="RuleBase" id="RU003945"/>
    </source>
</evidence>
<feature type="domain" description="Membrane insertase YidC/Oxa/ALB C-terminal" evidence="9">
    <location>
        <begin position="232"/>
        <end position="384"/>
    </location>
</feature>
<feature type="compositionally biased region" description="Basic and acidic residues" evidence="7">
    <location>
        <begin position="415"/>
        <end position="428"/>
    </location>
</feature>
<evidence type="ECO:0000259" key="9">
    <source>
        <dbReference type="Pfam" id="PF02096"/>
    </source>
</evidence>
<comment type="similarity">
    <text evidence="6">Belongs to the OXA1/ALB3/YidC family.</text>
</comment>
<comment type="similarity">
    <text evidence="2">Belongs to the OXA1/ALB3/YidC (TC 2.A.9.2) family.</text>
</comment>
<evidence type="ECO:0000313" key="10">
    <source>
        <dbReference type="EMBL" id="KAH7542477.1"/>
    </source>
</evidence>
<evidence type="ECO:0000256" key="3">
    <source>
        <dbReference type="ARBA" id="ARBA00022692"/>
    </source>
</evidence>
<dbReference type="GO" id="GO:0010027">
    <property type="term" value="P:thylakoid membrane organization"/>
    <property type="evidence" value="ECO:0007669"/>
    <property type="project" value="TreeGrafter"/>
</dbReference>
<dbReference type="CDD" id="cd20070">
    <property type="entry name" value="5TM_YidC_Alb3"/>
    <property type="match status" value="1"/>
</dbReference>
<dbReference type="EMBL" id="JAEACU010000002">
    <property type="protein sequence ID" value="KAH7542477.1"/>
    <property type="molecule type" value="Genomic_DNA"/>
</dbReference>
<dbReference type="InterPro" id="IPR047196">
    <property type="entry name" value="YidC_ALB_C"/>
</dbReference>
<feature type="transmembrane region" description="Helical" evidence="8">
    <location>
        <begin position="343"/>
        <end position="364"/>
    </location>
</feature>
<dbReference type="Pfam" id="PF02096">
    <property type="entry name" value="60KD_IMP"/>
    <property type="match status" value="2"/>
</dbReference>
<dbReference type="GO" id="GO:0051205">
    <property type="term" value="P:protein insertion into membrane"/>
    <property type="evidence" value="ECO:0007669"/>
    <property type="project" value="TreeGrafter"/>
</dbReference>
<dbReference type="GO" id="GO:0009535">
    <property type="term" value="C:chloroplast thylakoid membrane"/>
    <property type="evidence" value="ECO:0007669"/>
    <property type="project" value="TreeGrafter"/>
</dbReference>
<dbReference type="PANTHER" id="PTHR12428">
    <property type="entry name" value="OXA1"/>
    <property type="match status" value="1"/>
</dbReference>
<proteinExistence type="inferred from homology"/>
<dbReference type="GO" id="GO:0072598">
    <property type="term" value="P:protein localization to chloroplast"/>
    <property type="evidence" value="ECO:0007669"/>
    <property type="project" value="TreeGrafter"/>
</dbReference>